<dbReference type="RefSeq" id="WP_058999000.1">
    <property type="nucleotide sequence ID" value="NZ_KU302800.1"/>
</dbReference>
<dbReference type="AlphaFoldDB" id="A0A142BQ44"/>
<protein>
    <submittedName>
        <fullName evidence="3">Pilx5</fullName>
    </submittedName>
</protein>
<geneLocation type="plasmid" evidence="3">
    <name>pKPC3_SZ</name>
</geneLocation>
<accession>A0A142BQ44</accession>
<keyword evidence="1" id="KW-0175">Coiled coil</keyword>
<name>A0A142BQ44_ENTCL</name>
<feature type="signal peptide" evidence="2">
    <location>
        <begin position="1"/>
        <end position="24"/>
    </location>
</feature>
<dbReference type="SUPFAM" id="SSF101082">
    <property type="entry name" value="Typo IV secretion system protein TraC"/>
    <property type="match status" value="1"/>
</dbReference>
<feature type="chain" id="PRO_5007493431" evidence="2">
    <location>
        <begin position="25"/>
        <end position="246"/>
    </location>
</feature>
<sequence length="246" mass="27039">MKIKSLSVAVLSATLFVFSVPTQAGGIPVFDGAAQIANAQQWAKEAKEWLETAQHYKDQIRAYQDQLATATGLRDIQGLVAQAKGLKDDIKALQKQGISLNDLLLSDSPVTGDAKRLYDRFKAFDECEPAAKEQSSSYATACEKNAINKGYVLQQTLDVQSQVNKALDEIGGLTDRIAYAKDSKESQDLANTIQAKSVQLNSLTRAWEMNIKAAEQRDKLAEQKMRKAFNEQQFNAPVPHFGDLGS</sequence>
<dbReference type="InterPro" id="IPR023220">
    <property type="entry name" value="T4SS_VirB5-domain"/>
</dbReference>
<dbReference type="EMBL" id="KU302800">
    <property type="protein sequence ID" value="AMP35202.1"/>
    <property type="molecule type" value="Genomic_DNA"/>
</dbReference>
<organism evidence="3">
    <name type="scientific">Enterobacter cloacae</name>
    <dbReference type="NCBI Taxonomy" id="550"/>
    <lineage>
        <taxon>Bacteria</taxon>
        <taxon>Pseudomonadati</taxon>
        <taxon>Pseudomonadota</taxon>
        <taxon>Gammaproteobacteria</taxon>
        <taxon>Enterobacterales</taxon>
        <taxon>Enterobacteriaceae</taxon>
        <taxon>Enterobacter</taxon>
        <taxon>Enterobacter cloacae complex</taxon>
    </lineage>
</organism>
<evidence type="ECO:0000256" key="2">
    <source>
        <dbReference type="SAM" id="SignalP"/>
    </source>
</evidence>
<evidence type="ECO:0000256" key="1">
    <source>
        <dbReference type="SAM" id="Coils"/>
    </source>
</evidence>
<feature type="coiled-coil region" evidence="1">
    <location>
        <begin position="46"/>
        <end position="96"/>
    </location>
</feature>
<dbReference type="Gene3D" id="1.20.58.430">
    <property type="entry name" value="Type IV secretion system, VirB5-domain"/>
    <property type="match status" value="1"/>
</dbReference>
<keyword evidence="2" id="KW-0732">Signal</keyword>
<dbReference type="Pfam" id="PF07996">
    <property type="entry name" value="T4SS"/>
    <property type="match status" value="1"/>
</dbReference>
<evidence type="ECO:0000313" key="3">
    <source>
        <dbReference type="EMBL" id="AMP35202.1"/>
    </source>
</evidence>
<proteinExistence type="predicted"/>
<reference evidence="3" key="1">
    <citation type="journal article" date="2016" name="Antimicrob. Agents Chemother.">
        <title>Genomic characterization of Enterobacter cloacae isolates from China that co-produce KPC-3 and NDM-1 carbapenemases.</title>
        <authorList>
            <person name="Du H."/>
            <person name="Chen L."/>
            <person name="Chavda K.D."/>
            <person name="Pandey R."/>
            <person name="Zhang H."/>
            <person name="Xie X."/>
            <person name="Tang Y.W."/>
            <person name="Kreiswirth B.N."/>
        </authorList>
    </citation>
    <scope>NUCLEOTIDE SEQUENCE</scope>
    <source>
        <strain evidence="3">SZECL1</strain>
        <plasmid evidence="3">pKPC3_SZ</plasmid>
    </source>
</reference>
<keyword evidence="3" id="KW-0614">Plasmid</keyword>
<dbReference type="InterPro" id="IPR014158">
    <property type="entry name" value="T4SS_VirB5"/>
</dbReference>